<dbReference type="InterPro" id="IPR015199">
    <property type="entry name" value="DNA_pol_III_delta_C"/>
</dbReference>
<dbReference type="NCBIfam" id="TIGR00678">
    <property type="entry name" value="holB"/>
    <property type="match status" value="1"/>
</dbReference>
<dbReference type="EMBL" id="JAFBEE010000006">
    <property type="protein sequence ID" value="MBM7614739.1"/>
    <property type="molecule type" value="Genomic_DNA"/>
</dbReference>
<reference evidence="9 10" key="1">
    <citation type="submission" date="2021-01" db="EMBL/GenBank/DDBJ databases">
        <title>Genomic Encyclopedia of Type Strains, Phase IV (KMG-IV): sequencing the most valuable type-strain genomes for metagenomic binning, comparative biology and taxonomic classification.</title>
        <authorList>
            <person name="Goeker M."/>
        </authorList>
    </citation>
    <scope>NUCLEOTIDE SEQUENCE [LARGE SCALE GENOMIC DNA]</scope>
    <source>
        <strain evidence="9 10">DSM 25890</strain>
    </source>
</reference>
<dbReference type="EC" id="2.7.7.7" evidence="1"/>
<dbReference type="SUPFAM" id="SSF52540">
    <property type="entry name" value="P-loop containing nucleoside triphosphate hydrolases"/>
    <property type="match status" value="1"/>
</dbReference>
<organism evidence="9 10">
    <name type="scientific">Alkaliphilus hydrothermalis</name>
    <dbReference type="NCBI Taxonomy" id="1482730"/>
    <lineage>
        <taxon>Bacteria</taxon>
        <taxon>Bacillati</taxon>
        <taxon>Bacillota</taxon>
        <taxon>Clostridia</taxon>
        <taxon>Peptostreptococcales</taxon>
        <taxon>Natronincolaceae</taxon>
        <taxon>Alkaliphilus</taxon>
    </lineage>
</organism>
<keyword evidence="4 9" id="KW-0548">Nucleotidyltransferase</keyword>
<evidence type="ECO:0000313" key="10">
    <source>
        <dbReference type="Proteomes" id="UP001314796"/>
    </source>
</evidence>
<evidence type="ECO:0000313" key="9">
    <source>
        <dbReference type="EMBL" id="MBM7614739.1"/>
    </source>
</evidence>
<dbReference type="SUPFAM" id="SSF48019">
    <property type="entry name" value="post-AAA+ oligomerization domain-like"/>
    <property type="match status" value="1"/>
</dbReference>
<keyword evidence="3 9" id="KW-0808">Transferase</keyword>
<accession>A0ABS2NQ57</accession>
<dbReference type="GO" id="GO:0003887">
    <property type="term" value="F:DNA-directed DNA polymerase activity"/>
    <property type="evidence" value="ECO:0007669"/>
    <property type="project" value="UniProtKB-EC"/>
</dbReference>
<evidence type="ECO:0000256" key="5">
    <source>
        <dbReference type="ARBA" id="ARBA00022705"/>
    </source>
</evidence>
<sequence>MAFEEIVGQERIVEILKKTLLNNTFSHAYLFEGLEGLGKKQMALEFAKGVICSQEGMKPCNVCQTCRRIQEGNYPEVNLIQEDGTIKIEKIRELQKDIQMKPYEGRKKIYIINHAENMTVQAQNALLKTLEEPPAYATIILLTVNGNSLLPTIISRCQILKFRPVEIGKIQQVLMEGRGVSREESRMVSSFSNGIIGRALKLLEDEDFKRIREEVLKLTEEMLRRDTINLLESVDFFTKEKNQIEEILDMLVSWYRDLMIYKETQELHFLMNCDRIEEIQDQSNRIGLKKIRDIIFIIDQTKGNIKSNVNFQLNIEVMLLNIQEVLVW</sequence>
<keyword evidence="10" id="KW-1185">Reference proteome</keyword>
<evidence type="ECO:0000256" key="3">
    <source>
        <dbReference type="ARBA" id="ARBA00022679"/>
    </source>
</evidence>
<evidence type="ECO:0000256" key="2">
    <source>
        <dbReference type="ARBA" id="ARBA00014363"/>
    </source>
</evidence>
<dbReference type="PANTHER" id="PTHR11669:SF8">
    <property type="entry name" value="DNA POLYMERASE III SUBUNIT DELTA"/>
    <property type="match status" value="1"/>
</dbReference>
<dbReference type="Pfam" id="PF09115">
    <property type="entry name" value="DNApol3-delta_C"/>
    <property type="match status" value="1"/>
</dbReference>
<dbReference type="PANTHER" id="PTHR11669">
    <property type="entry name" value="REPLICATION FACTOR C / DNA POLYMERASE III GAMMA-TAU SUBUNIT"/>
    <property type="match status" value="1"/>
</dbReference>
<dbReference type="Pfam" id="PF13177">
    <property type="entry name" value="DNA_pol3_delta2"/>
    <property type="match status" value="1"/>
</dbReference>
<name>A0ABS2NQ57_9FIRM</name>
<evidence type="ECO:0000256" key="7">
    <source>
        <dbReference type="ARBA" id="ARBA00049244"/>
    </source>
</evidence>
<dbReference type="Gene3D" id="3.40.50.300">
    <property type="entry name" value="P-loop containing nucleotide triphosphate hydrolases"/>
    <property type="match status" value="1"/>
</dbReference>
<comment type="catalytic activity">
    <reaction evidence="7">
        <text>DNA(n) + a 2'-deoxyribonucleoside 5'-triphosphate = DNA(n+1) + diphosphate</text>
        <dbReference type="Rhea" id="RHEA:22508"/>
        <dbReference type="Rhea" id="RHEA-COMP:17339"/>
        <dbReference type="Rhea" id="RHEA-COMP:17340"/>
        <dbReference type="ChEBI" id="CHEBI:33019"/>
        <dbReference type="ChEBI" id="CHEBI:61560"/>
        <dbReference type="ChEBI" id="CHEBI:173112"/>
        <dbReference type="EC" id="2.7.7.7"/>
    </reaction>
</comment>
<gene>
    <name evidence="9" type="ORF">JOC73_001253</name>
</gene>
<keyword evidence="5" id="KW-0235">DNA replication</keyword>
<dbReference type="RefSeq" id="WP_204401236.1">
    <property type="nucleotide sequence ID" value="NZ_JAFBEE010000006.1"/>
</dbReference>
<dbReference type="InterPro" id="IPR027417">
    <property type="entry name" value="P-loop_NTPase"/>
</dbReference>
<dbReference type="InterPro" id="IPR008921">
    <property type="entry name" value="DNA_pol3_clamp-load_cplx_C"/>
</dbReference>
<dbReference type="InterPro" id="IPR050238">
    <property type="entry name" value="DNA_Rep/Repair_Clamp_Loader"/>
</dbReference>
<protein>
    <recommendedName>
        <fullName evidence="2">DNA polymerase III subunit delta'</fullName>
        <ecNumber evidence="1">2.7.7.7</ecNumber>
    </recommendedName>
</protein>
<evidence type="ECO:0000259" key="8">
    <source>
        <dbReference type="Pfam" id="PF09115"/>
    </source>
</evidence>
<comment type="caution">
    <text evidence="9">The sequence shown here is derived from an EMBL/GenBank/DDBJ whole genome shotgun (WGS) entry which is preliminary data.</text>
</comment>
<evidence type="ECO:0000256" key="4">
    <source>
        <dbReference type="ARBA" id="ARBA00022695"/>
    </source>
</evidence>
<evidence type="ECO:0000256" key="1">
    <source>
        <dbReference type="ARBA" id="ARBA00012417"/>
    </source>
</evidence>
<keyword evidence="6" id="KW-0239">DNA-directed DNA polymerase</keyword>
<proteinExistence type="predicted"/>
<feature type="domain" description="DNA polymerase III delta subunit C-terminal" evidence="8">
    <location>
        <begin position="207"/>
        <end position="323"/>
    </location>
</feature>
<dbReference type="InterPro" id="IPR004622">
    <property type="entry name" value="DNA_pol_HolB"/>
</dbReference>
<dbReference type="Proteomes" id="UP001314796">
    <property type="component" value="Unassembled WGS sequence"/>
</dbReference>
<evidence type="ECO:0000256" key="6">
    <source>
        <dbReference type="ARBA" id="ARBA00022932"/>
    </source>
</evidence>